<evidence type="ECO:0000313" key="2">
    <source>
        <dbReference type="Proteomes" id="UP001172082"/>
    </source>
</evidence>
<sequence length="278" mass="32920">MKRLTGVFLLLIGFVISSKGQQTIGTYLGDESALYAATKQVNQFFRRFNSEEDLKGNRIYKGSKHFRNPKTRRKYLKVLFDNETSQINADAKNGFIAQVTNGASPFFLDFHGGEWFAEVRTKFLYHGKEETAILFMELQEEKVGSKWVIKNVYFEPFVKLFEKEKENKEKFLHPLSHELAFMNLQRIFSDKSEVEEYTANDFRPDHLSLFLFEIKRSSLEFKSVTDLTFHFFQADNWYFELKEFNRSGYNTGWLIANLVKANEQEKDLLRKYIYFENR</sequence>
<reference evidence="1" key="1">
    <citation type="submission" date="2023-06" db="EMBL/GenBank/DDBJ databases">
        <title>Genomic of Parafulvivirga corallium.</title>
        <authorList>
            <person name="Wang G."/>
        </authorList>
    </citation>
    <scope>NUCLEOTIDE SEQUENCE</scope>
    <source>
        <strain evidence="1">BMA10</strain>
    </source>
</reference>
<protein>
    <submittedName>
        <fullName evidence="1">Uncharacterized protein</fullName>
    </submittedName>
</protein>
<comment type="caution">
    <text evidence="1">The sequence shown here is derived from an EMBL/GenBank/DDBJ whole genome shotgun (WGS) entry which is preliminary data.</text>
</comment>
<dbReference type="RefSeq" id="WP_346753067.1">
    <property type="nucleotide sequence ID" value="NZ_JAUJEA010000006.1"/>
</dbReference>
<evidence type="ECO:0000313" key="1">
    <source>
        <dbReference type="EMBL" id="MDN5203045.1"/>
    </source>
</evidence>
<proteinExistence type="predicted"/>
<gene>
    <name evidence="1" type="ORF">QQ008_16775</name>
</gene>
<dbReference type="EMBL" id="JAUJEA010000006">
    <property type="protein sequence ID" value="MDN5203045.1"/>
    <property type="molecule type" value="Genomic_DNA"/>
</dbReference>
<name>A0ABT8KQP6_9BACT</name>
<organism evidence="1 2">
    <name type="scientific">Splendidivirga corallicola</name>
    <dbReference type="NCBI Taxonomy" id="3051826"/>
    <lineage>
        <taxon>Bacteria</taxon>
        <taxon>Pseudomonadati</taxon>
        <taxon>Bacteroidota</taxon>
        <taxon>Cytophagia</taxon>
        <taxon>Cytophagales</taxon>
        <taxon>Splendidivirgaceae</taxon>
        <taxon>Splendidivirga</taxon>
    </lineage>
</organism>
<keyword evidence="2" id="KW-1185">Reference proteome</keyword>
<dbReference type="Proteomes" id="UP001172082">
    <property type="component" value="Unassembled WGS sequence"/>
</dbReference>
<accession>A0ABT8KQP6</accession>